<keyword evidence="3" id="KW-1185">Reference proteome</keyword>
<evidence type="ECO:0008006" key="4">
    <source>
        <dbReference type="Google" id="ProtNLM"/>
    </source>
</evidence>
<evidence type="ECO:0000313" key="2">
    <source>
        <dbReference type="EMBL" id="MBH0780095.1"/>
    </source>
</evidence>
<dbReference type="EMBL" id="JADMLG010000013">
    <property type="protein sequence ID" value="MBH0780095.1"/>
    <property type="molecule type" value="Genomic_DNA"/>
</dbReference>
<evidence type="ECO:0000313" key="3">
    <source>
        <dbReference type="Proteomes" id="UP000655751"/>
    </source>
</evidence>
<dbReference type="AlphaFoldDB" id="A0A931N307"/>
<name>A0A931N307_9NOCA</name>
<gene>
    <name evidence="2" type="ORF">IT779_27860</name>
</gene>
<feature type="region of interest" description="Disordered" evidence="1">
    <location>
        <begin position="1"/>
        <end position="22"/>
    </location>
</feature>
<sequence length="119" mass="13352">MTDAPIDDTGPTWPGARGDRGRRNWRTVPDRYIHASNRLREDTRLSHNAKGIWFAIATGTDDTPVTINNLADHSADGRHAVSSGVNELLRYGYLTRSTTRTRNTRGHLGTYEYSIIETP</sequence>
<evidence type="ECO:0000256" key="1">
    <source>
        <dbReference type="SAM" id="MobiDB-lite"/>
    </source>
</evidence>
<comment type="caution">
    <text evidence="2">The sequence shown here is derived from an EMBL/GenBank/DDBJ whole genome shotgun (WGS) entry which is preliminary data.</text>
</comment>
<reference evidence="2" key="1">
    <citation type="submission" date="2020-11" db="EMBL/GenBank/DDBJ databases">
        <title>Nocardia NEAU-351.nov., a novel actinomycete isolated from the cow dung.</title>
        <authorList>
            <person name="Zhang X."/>
        </authorList>
    </citation>
    <scope>NUCLEOTIDE SEQUENCE</scope>
    <source>
        <strain evidence="2">NEAU-351</strain>
    </source>
</reference>
<protein>
    <recommendedName>
        <fullName evidence="4">Helix-turn-helix domain-containing protein</fullName>
    </recommendedName>
</protein>
<proteinExistence type="predicted"/>
<accession>A0A931N307</accession>
<dbReference type="Proteomes" id="UP000655751">
    <property type="component" value="Unassembled WGS sequence"/>
</dbReference>
<dbReference type="RefSeq" id="WP_196152388.1">
    <property type="nucleotide sequence ID" value="NZ_JADMLG010000013.1"/>
</dbReference>
<organism evidence="2 3">
    <name type="scientific">Nocardia bovistercoris</name>
    <dbReference type="NCBI Taxonomy" id="2785916"/>
    <lineage>
        <taxon>Bacteria</taxon>
        <taxon>Bacillati</taxon>
        <taxon>Actinomycetota</taxon>
        <taxon>Actinomycetes</taxon>
        <taxon>Mycobacteriales</taxon>
        <taxon>Nocardiaceae</taxon>
        <taxon>Nocardia</taxon>
    </lineage>
</organism>